<dbReference type="InterPro" id="IPR012341">
    <property type="entry name" value="6hp_glycosidase-like_sf"/>
</dbReference>
<dbReference type="Proteomes" id="UP000824165">
    <property type="component" value="Unassembled WGS sequence"/>
</dbReference>
<dbReference type="Gene3D" id="1.50.10.10">
    <property type="match status" value="1"/>
</dbReference>
<sequence>MADTKITAEQAEKLLEKTRKILRANTYDKTGYPWDGYTMIFPAYGRFPGIWNWDSAFHAIGMIPYDMSLAKDQVEGFLKFQMDNGMLPDVIFEDGRIADTYSKPPVMAYAAMRVFEASGDSEFAERVYPKLEKNTRFWERERKGGELFHYDADRSDGCGDEEYLKRVCFETGWDNSPRWDGGKPQNLWAVDLNCYMVMTYRAMSKLAGAVGADTSEWDKKASELSRLIEQRLWNEKLLAYTDYDFVKGEYSDTLTPASFMPLYAGISSAEHAANMEKIAKDHFMPGMPTVAYTDPSFEIDAYWRGSSWLNVAYFAAKGLKDYGFDETADTIRNTLLCWVYNDGEDVHENYNPVTGEGLCAARFSWSCVFVRELLENF</sequence>
<feature type="domain" description="Mannosylglycerate hydrolase MGH1-like glycoside hydrolase" evidence="1">
    <location>
        <begin position="48"/>
        <end position="366"/>
    </location>
</feature>
<accession>A0A9D1H4E2</accession>
<dbReference type="PANTHER" id="PTHR23403:SF1">
    <property type="entry name" value="TREHALASE"/>
    <property type="match status" value="1"/>
</dbReference>
<dbReference type="GO" id="GO:0004555">
    <property type="term" value="F:alpha,alpha-trehalase activity"/>
    <property type="evidence" value="ECO:0007669"/>
    <property type="project" value="InterPro"/>
</dbReference>
<dbReference type="SUPFAM" id="SSF48208">
    <property type="entry name" value="Six-hairpin glycosidases"/>
    <property type="match status" value="1"/>
</dbReference>
<evidence type="ECO:0000259" key="1">
    <source>
        <dbReference type="Pfam" id="PF22422"/>
    </source>
</evidence>
<protein>
    <recommendedName>
        <fullName evidence="1">Mannosylglycerate hydrolase MGH1-like glycoside hydrolase domain-containing protein</fullName>
    </recommendedName>
</protein>
<name>A0A9D1H4E2_9FIRM</name>
<reference evidence="2" key="1">
    <citation type="submission" date="2020-10" db="EMBL/GenBank/DDBJ databases">
        <authorList>
            <person name="Gilroy R."/>
        </authorList>
    </citation>
    <scope>NUCLEOTIDE SEQUENCE</scope>
    <source>
        <strain evidence="2">CHK181-108</strain>
    </source>
</reference>
<gene>
    <name evidence="2" type="ORF">IAA60_06965</name>
</gene>
<dbReference type="InterPro" id="IPR001661">
    <property type="entry name" value="Glyco_hydro_37"/>
</dbReference>
<dbReference type="GO" id="GO:0005993">
    <property type="term" value="P:trehalose catabolic process"/>
    <property type="evidence" value="ECO:0007669"/>
    <property type="project" value="TreeGrafter"/>
</dbReference>
<comment type="caution">
    <text evidence="2">The sequence shown here is derived from an EMBL/GenBank/DDBJ whole genome shotgun (WGS) entry which is preliminary data.</text>
</comment>
<dbReference type="Pfam" id="PF22422">
    <property type="entry name" value="MGH1-like_GH"/>
    <property type="match status" value="1"/>
</dbReference>
<dbReference type="InterPro" id="IPR008928">
    <property type="entry name" value="6-hairpin_glycosidase_sf"/>
</dbReference>
<dbReference type="AlphaFoldDB" id="A0A9D1H4E2"/>
<reference evidence="2" key="2">
    <citation type="journal article" date="2021" name="PeerJ">
        <title>Extensive microbial diversity within the chicken gut microbiome revealed by metagenomics and culture.</title>
        <authorList>
            <person name="Gilroy R."/>
            <person name="Ravi A."/>
            <person name="Getino M."/>
            <person name="Pursley I."/>
            <person name="Horton D.L."/>
            <person name="Alikhan N.F."/>
            <person name="Baker D."/>
            <person name="Gharbi K."/>
            <person name="Hall N."/>
            <person name="Watson M."/>
            <person name="Adriaenssens E.M."/>
            <person name="Foster-Nyarko E."/>
            <person name="Jarju S."/>
            <person name="Secka A."/>
            <person name="Antonio M."/>
            <person name="Oren A."/>
            <person name="Chaudhuri R.R."/>
            <person name="La Ragione R."/>
            <person name="Hildebrand F."/>
            <person name="Pallen M.J."/>
        </authorList>
    </citation>
    <scope>NUCLEOTIDE SEQUENCE</scope>
    <source>
        <strain evidence="2">CHK181-108</strain>
    </source>
</reference>
<organism evidence="2 3">
    <name type="scientific">Candidatus Ornithomonoglobus intestinigallinarum</name>
    <dbReference type="NCBI Taxonomy" id="2840894"/>
    <lineage>
        <taxon>Bacteria</taxon>
        <taxon>Bacillati</taxon>
        <taxon>Bacillota</taxon>
        <taxon>Clostridia</taxon>
        <taxon>Candidatus Ornithomonoglobus</taxon>
    </lineage>
</organism>
<dbReference type="EMBL" id="DVLU01000066">
    <property type="protein sequence ID" value="HIT85626.1"/>
    <property type="molecule type" value="Genomic_DNA"/>
</dbReference>
<dbReference type="InterPro" id="IPR054491">
    <property type="entry name" value="MGH1-like_GH"/>
</dbReference>
<proteinExistence type="predicted"/>
<evidence type="ECO:0000313" key="3">
    <source>
        <dbReference type="Proteomes" id="UP000824165"/>
    </source>
</evidence>
<dbReference type="PANTHER" id="PTHR23403">
    <property type="entry name" value="TREHALASE"/>
    <property type="match status" value="1"/>
</dbReference>
<evidence type="ECO:0000313" key="2">
    <source>
        <dbReference type="EMBL" id="HIT85626.1"/>
    </source>
</evidence>